<evidence type="ECO:0000256" key="7">
    <source>
        <dbReference type="ARBA" id="ARBA00022989"/>
    </source>
</evidence>
<keyword evidence="9" id="KW-1003">Cell membrane</keyword>
<sequence>MSQYRDIIYQGLWKNNPGLVQVLGLCPLLAVTATVTNAMGLGFATLLVLVASNITISLIREYVPKEIRIPIFVMIIASFVTTVQLLMNAYVYELYQSLGIFIPLIVTNCIIIGRAEAFASRNKVLPSAADGFFMGLGFASVLIVLGAIREVLGQGTLFDGMDLLLGDWASVLRIEVFHADTSFLLAILAPGAFIGMGFLMAIKHIIDEQLDKRRKAQPIIEVKPEAEPATKTESATN</sequence>
<dbReference type="NCBIfam" id="NF009070">
    <property type="entry name" value="PRK12405.1"/>
    <property type="match status" value="1"/>
</dbReference>
<keyword evidence="6 9" id="KW-0249">Electron transport</keyword>
<dbReference type="GO" id="GO:0022900">
    <property type="term" value="P:electron transport chain"/>
    <property type="evidence" value="ECO:0007669"/>
    <property type="project" value="UniProtKB-UniRule"/>
</dbReference>
<feature type="transmembrane region" description="Helical" evidence="9">
    <location>
        <begin position="98"/>
        <end position="119"/>
    </location>
</feature>
<keyword evidence="2 9" id="KW-0813">Transport</keyword>
<keyword evidence="3 9" id="KW-0997">Cell inner membrane</keyword>
<dbReference type="Pfam" id="PF02508">
    <property type="entry name" value="Rnf-Nqr"/>
    <property type="match status" value="1"/>
</dbReference>
<dbReference type="PATRIC" id="fig|80854.5.peg.3023"/>
<proteinExistence type="inferred from homology"/>
<keyword evidence="10" id="KW-0830">Ubiquinone</keyword>
<keyword evidence="7 9" id="KW-1133">Transmembrane helix</keyword>
<evidence type="ECO:0000256" key="9">
    <source>
        <dbReference type="HAMAP-Rule" id="MF_00478"/>
    </source>
</evidence>
<name>A0A090IF61_9GAMM</name>
<feature type="transmembrane region" description="Helical" evidence="9">
    <location>
        <begin position="71"/>
        <end position="92"/>
    </location>
</feature>
<dbReference type="RefSeq" id="WP_045110943.1">
    <property type="nucleotide sequence ID" value="NZ_CAWRBC010000036.1"/>
</dbReference>
<evidence type="ECO:0000256" key="4">
    <source>
        <dbReference type="ARBA" id="ARBA00022692"/>
    </source>
</evidence>
<comment type="subcellular location">
    <subcellularLocation>
        <location evidence="9">Cell inner membrane</location>
        <topology evidence="9">Multi-pass membrane protein</topology>
    </subcellularLocation>
    <subcellularLocation>
        <location evidence="1">Endomembrane system</location>
        <topology evidence="1">Multi-pass membrane protein</topology>
    </subcellularLocation>
</comment>
<dbReference type="EC" id="7.-.-.-" evidence="9"/>
<evidence type="ECO:0000256" key="2">
    <source>
        <dbReference type="ARBA" id="ARBA00022448"/>
    </source>
</evidence>
<dbReference type="GO" id="GO:0005886">
    <property type="term" value="C:plasma membrane"/>
    <property type="evidence" value="ECO:0007669"/>
    <property type="project" value="UniProtKB-SubCell"/>
</dbReference>
<comment type="function">
    <text evidence="9">Part of a membrane-bound complex that couples electron transfer with translocation of ions across the membrane.</text>
</comment>
<dbReference type="HAMAP" id="MF_00478">
    <property type="entry name" value="RsxE_RnfE"/>
    <property type="match status" value="1"/>
</dbReference>
<dbReference type="PANTHER" id="PTHR30586">
    <property type="entry name" value="ELECTRON TRANSPORT COMPLEX PROTEIN RNFE"/>
    <property type="match status" value="1"/>
</dbReference>
<dbReference type="KEGG" id="mvs:MVIS_2848"/>
<keyword evidence="5 9" id="KW-1278">Translocase</keyword>
<gene>
    <name evidence="9" type="primary">rnfE</name>
    <name evidence="10" type="ORF">NVI5450_3413</name>
</gene>
<dbReference type="InterPro" id="IPR003667">
    <property type="entry name" value="NqrDE/RnfAE"/>
</dbReference>
<evidence type="ECO:0000256" key="3">
    <source>
        <dbReference type="ARBA" id="ARBA00022519"/>
    </source>
</evidence>
<accession>A0A090IF61</accession>
<protein>
    <recommendedName>
        <fullName evidence="9">Ion-translocating oxidoreductase complex subunit E</fullName>
        <ecNumber evidence="9">7.-.-.-</ecNumber>
    </recommendedName>
    <alternativeName>
        <fullName evidence="9">Rnf electron transport complex subunit E</fullName>
    </alternativeName>
</protein>
<dbReference type="HOGENOM" id="CLU_046659_1_0_6"/>
<dbReference type="NCBIfam" id="TIGR01948">
    <property type="entry name" value="rnfE"/>
    <property type="match status" value="1"/>
</dbReference>
<keyword evidence="8 9" id="KW-0472">Membrane</keyword>
<dbReference type="GO" id="GO:0012505">
    <property type="term" value="C:endomembrane system"/>
    <property type="evidence" value="ECO:0007669"/>
    <property type="project" value="UniProtKB-SubCell"/>
</dbReference>
<comment type="subunit">
    <text evidence="9">The complex is composed of six subunits: RnfA, RnfB, RnfC, RnfD, RnfE and RnfG.</text>
</comment>
<evidence type="ECO:0000313" key="10">
    <source>
        <dbReference type="EMBL" id="SGZ09059.1"/>
    </source>
</evidence>
<evidence type="ECO:0000256" key="1">
    <source>
        <dbReference type="ARBA" id="ARBA00004127"/>
    </source>
</evidence>
<evidence type="ECO:0000256" key="5">
    <source>
        <dbReference type="ARBA" id="ARBA00022967"/>
    </source>
</evidence>
<keyword evidence="4 9" id="KW-0812">Transmembrane</keyword>
<evidence type="ECO:0000256" key="8">
    <source>
        <dbReference type="ARBA" id="ARBA00023136"/>
    </source>
</evidence>
<dbReference type="PIRSF" id="PIRSF006102">
    <property type="entry name" value="NQR_DE"/>
    <property type="match status" value="1"/>
</dbReference>
<comment type="similarity">
    <text evidence="9">Belongs to the NqrDE/RnfAE family.</text>
</comment>
<feature type="transmembrane region" description="Helical" evidence="9">
    <location>
        <begin position="131"/>
        <end position="148"/>
    </location>
</feature>
<dbReference type="STRING" id="80854.MVIS_2848"/>
<reference evidence="10 11" key="1">
    <citation type="submission" date="2016-11" db="EMBL/GenBank/DDBJ databases">
        <authorList>
            <person name="Jaros S."/>
            <person name="Januszkiewicz K."/>
            <person name="Wedrychowicz H."/>
        </authorList>
    </citation>
    <scope>NUCLEOTIDE SEQUENCE [LARGE SCALE GENOMIC DNA]</scope>
    <source>
        <strain evidence="10">NVI 5450</strain>
    </source>
</reference>
<feature type="transmembrane region" description="Helical" evidence="9">
    <location>
        <begin position="38"/>
        <end position="59"/>
    </location>
</feature>
<dbReference type="OrthoDB" id="9782945at2"/>
<dbReference type="Proteomes" id="UP000183794">
    <property type="component" value="Unassembled WGS sequence"/>
</dbReference>
<organism evidence="10 11">
    <name type="scientific">Moritella viscosa</name>
    <dbReference type="NCBI Taxonomy" id="80854"/>
    <lineage>
        <taxon>Bacteria</taxon>
        <taxon>Pseudomonadati</taxon>
        <taxon>Pseudomonadota</taxon>
        <taxon>Gammaproteobacteria</taxon>
        <taxon>Alteromonadales</taxon>
        <taxon>Moritellaceae</taxon>
        <taxon>Moritella</taxon>
    </lineage>
</organism>
<dbReference type="PANTHER" id="PTHR30586:SF0">
    <property type="entry name" value="ION-TRANSLOCATING OXIDOREDUCTASE COMPLEX SUBUNIT E"/>
    <property type="match status" value="1"/>
</dbReference>
<dbReference type="EMBL" id="FPLD01000091">
    <property type="protein sequence ID" value="SGZ09059.1"/>
    <property type="molecule type" value="Genomic_DNA"/>
</dbReference>
<feature type="transmembrane region" description="Helical" evidence="9">
    <location>
        <begin position="183"/>
        <end position="206"/>
    </location>
</feature>
<evidence type="ECO:0000256" key="6">
    <source>
        <dbReference type="ARBA" id="ARBA00022982"/>
    </source>
</evidence>
<dbReference type="AlphaFoldDB" id="A0A090IF61"/>
<dbReference type="InterPro" id="IPR010968">
    <property type="entry name" value="RnfE"/>
</dbReference>
<evidence type="ECO:0000313" key="11">
    <source>
        <dbReference type="Proteomes" id="UP000183794"/>
    </source>
</evidence>